<feature type="transmembrane region" description="Helical" evidence="5">
    <location>
        <begin position="40"/>
        <end position="61"/>
    </location>
</feature>
<dbReference type="PANTHER" id="PTHR31465:SF35">
    <property type="entry name" value="RTA1 DOMAIN PROTEIN-RELATED"/>
    <property type="match status" value="1"/>
</dbReference>
<feature type="transmembrane region" description="Helical" evidence="5">
    <location>
        <begin position="229"/>
        <end position="248"/>
    </location>
</feature>
<accession>A0A0F7TEV3</accession>
<comment type="subcellular location">
    <subcellularLocation>
        <location evidence="1">Membrane</location>
        <topology evidence="1">Multi-pass membrane protein</topology>
    </subcellularLocation>
</comment>
<keyword evidence="2 5" id="KW-0812">Transmembrane</keyword>
<protein>
    <recommendedName>
        <fullName evidence="8">RTA1 domain protein</fullName>
    </recommendedName>
</protein>
<evidence type="ECO:0000313" key="6">
    <source>
        <dbReference type="EMBL" id="CEJ55369.1"/>
    </source>
</evidence>
<dbReference type="OrthoDB" id="3358017at2759"/>
<keyword evidence="3 5" id="KW-1133">Transmembrane helix</keyword>
<organism evidence="6 7">
    <name type="scientific">Penicillium brasilianum</name>
    <dbReference type="NCBI Taxonomy" id="104259"/>
    <lineage>
        <taxon>Eukaryota</taxon>
        <taxon>Fungi</taxon>
        <taxon>Dikarya</taxon>
        <taxon>Ascomycota</taxon>
        <taxon>Pezizomycotina</taxon>
        <taxon>Eurotiomycetes</taxon>
        <taxon>Eurotiomycetidae</taxon>
        <taxon>Eurotiales</taxon>
        <taxon>Aspergillaceae</taxon>
        <taxon>Penicillium</taxon>
    </lineage>
</organism>
<keyword evidence="7" id="KW-1185">Reference proteome</keyword>
<evidence type="ECO:0000313" key="7">
    <source>
        <dbReference type="Proteomes" id="UP000042958"/>
    </source>
</evidence>
<dbReference type="GO" id="GO:0016020">
    <property type="term" value="C:membrane"/>
    <property type="evidence" value="ECO:0007669"/>
    <property type="project" value="UniProtKB-SubCell"/>
</dbReference>
<evidence type="ECO:0008006" key="8">
    <source>
        <dbReference type="Google" id="ProtNLM"/>
    </source>
</evidence>
<dbReference type="Pfam" id="PF04479">
    <property type="entry name" value="RTA1"/>
    <property type="match status" value="1"/>
</dbReference>
<evidence type="ECO:0000256" key="4">
    <source>
        <dbReference type="ARBA" id="ARBA00023136"/>
    </source>
</evidence>
<evidence type="ECO:0000256" key="3">
    <source>
        <dbReference type="ARBA" id="ARBA00022989"/>
    </source>
</evidence>
<dbReference type="EMBL" id="CDHK01000002">
    <property type="protein sequence ID" value="CEJ55369.1"/>
    <property type="molecule type" value="Genomic_DNA"/>
</dbReference>
<evidence type="ECO:0000256" key="5">
    <source>
        <dbReference type="SAM" id="Phobius"/>
    </source>
</evidence>
<dbReference type="PANTHER" id="PTHR31465">
    <property type="entry name" value="PROTEIN RTA1-RELATED"/>
    <property type="match status" value="1"/>
</dbReference>
<dbReference type="AlphaFoldDB" id="A0A0F7TEV3"/>
<feature type="transmembrane region" description="Helical" evidence="5">
    <location>
        <begin position="114"/>
        <end position="138"/>
    </location>
</feature>
<evidence type="ECO:0000256" key="2">
    <source>
        <dbReference type="ARBA" id="ARBA00022692"/>
    </source>
</evidence>
<feature type="transmembrane region" description="Helical" evidence="5">
    <location>
        <begin position="73"/>
        <end position="93"/>
    </location>
</feature>
<keyword evidence="4 5" id="KW-0472">Membrane</keyword>
<feature type="transmembrane region" description="Helical" evidence="5">
    <location>
        <begin position="6"/>
        <end position="28"/>
    </location>
</feature>
<reference evidence="7" key="1">
    <citation type="journal article" date="2015" name="Genome Announc.">
        <title>Draft genome sequence of the fungus Penicillium brasilianum MG11.</title>
        <authorList>
            <person name="Horn F."/>
            <person name="Linde J."/>
            <person name="Mattern D.J."/>
            <person name="Walther G."/>
            <person name="Guthke R."/>
            <person name="Brakhage A.A."/>
            <person name="Valiante V."/>
        </authorList>
    </citation>
    <scope>NUCLEOTIDE SEQUENCE [LARGE SCALE GENOMIC DNA]</scope>
    <source>
        <strain evidence="7">MG11</strain>
    </source>
</reference>
<feature type="transmembrane region" description="Helical" evidence="5">
    <location>
        <begin position="197"/>
        <end position="217"/>
    </location>
</feature>
<feature type="transmembrane region" description="Helical" evidence="5">
    <location>
        <begin position="150"/>
        <end position="176"/>
    </location>
</feature>
<evidence type="ECO:0000256" key="1">
    <source>
        <dbReference type="ARBA" id="ARBA00004141"/>
    </source>
</evidence>
<dbReference type="STRING" id="104259.A0A0F7TEV3"/>
<name>A0A0F7TEV3_PENBI</name>
<dbReference type="InterPro" id="IPR007568">
    <property type="entry name" value="RTA1"/>
</dbReference>
<sequence length="288" mass="32569">MDFVFYYYHPSTAAAVIFTVLFGLNSLLHLYQLVRTRTWFMIPFAIGAILETIGYIGRLLASFEAPDFTKGPYIMQSALVLIAPAFLAASIYMTLGRIIYMLEAEKLSVIRIGWLTKLFVTGDVLSFLMQASGAGLMVSNSNDPSTGEHIIIGGLFVQIIFFGLFTITAIVFQARITKTPTTRSIELKGLWNRHMTALYVASILILVRSVIRVVEYLQGYDGYLMKHEAFIYVFDALLMFITVLFLQYEHPSEINCLIGRSHKYSEKVIWIREFVPASALELGRAREV</sequence>
<gene>
    <name evidence="6" type="ORF">PMG11_01632</name>
</gene>
<dbReference type="Proteomes" id="UP000042958">
    <property type="component" value="Unassembled WGS sequence"/>
</dbReference>
<proteinExistence type="predicted"/>